<evidence type="ECO:0000256" key="2">
    <source>
        <dbReference type="ARBA" id="ARBA00023136"/>
    </source>
</evidence>
<name>A0A1I7WCZ1_HETBA</name>
<comment type="subcellular location">
    <subcellularLocation>
        <location evidence="1">Membrane</location>
        <topology evidence="1">Multi-pass membrane protein</topology>
    </subcellularLocation>
</comment>
<dbReference type="GO" id="GO:0005230">
    <property type="term" value="F:extracellular ligand-gated monoatomic ion channel activity"/>
    <property type="evidence" value="ECO:0007669"/>
    <property type="project" value="InterPro"/>
</dbReference>
<accession>A0A1I7WCZ1</accession>
<dbReference type="WBParaSite" id="Hba_02616">
    <property type="protein sequence ID" value="Hba_02616"/>
    <property type="gene ID" value="Hba_02616"/>
</dbReference>
<organism evidence="4 5">
    <name type="scientific">Heterorhabditis bacteriophora</name>
    <name type="common">Entomopathogenic nematode worm</name>
    <dbReference type="NCBI Taxonomy" id="37862"/>
    <lineage>
        <taxon>Eukaryota</taxon>
        <taxon>Metazoa</taxon>
        <taxon>Ecdysozoa</taxon>
        <taxon>Nematoda</taxon>
        <taxon>Chromadorea</taxon>
        <taxon>Rhabditida</taxon>
        <taxon>Rhabditina</taxon>
        <taxon>Rhabditomorpha</taxon>
        <taxon>Strongyloidea</taxon>
        <taxon>Heterorhabditidae</taxon>
        <taxon>Heterorhabditis</taxon>
    </lineage>
</organism>
<proteinExistence type="predicted"/>
<dbReference type="SUPFAM" id="SSF63712">
    <property type="entry name" value="Nicotinic receptor ligand binding domain-like"/>
    <property type="match status" value="1"/>
</dbReference>
<sequence length="176" mass="20823">MNYRFIYKRVLGRSCSMLQKLWIPNTCFINSKNAAIHESPFRSIEFLRKIQKTKLNNFRNVFLMVFANGTLWTNYRMKLTGPCDMNLKRFPFDQQKCFLTFESSSLKKQSSHGSNFSKHENISMKITNSTYTPKFRYNYNTGEVRMQWNQPYPVMLLKPIHVIAVEQVGKLKQILS</sequence>
<dbReference type="InterPro" id="IPR036734">
    <property type="entry name" value="Neur_chan_lig-bd_sf"/>
</dbReference>
<keyword evidence="4" id="KW-1185">Reference proteome</keyword>
<dbReference type="PANTHER" id="PTHR18945">
    <property type="entry name" value="NEUROTRANSMITTER GATED ION CHANNEL"/>
    <property type="match status" value="1"/>
</dbReference>
<feature type="domain" description="Neurotransmitter-gated ion-channel ligand-binding" evidence="3">
    <location>
        <begin position="19"/>
        <end position="110"/>
    </location>
</feature>
<dbReference type="InterPro" id="IPR018000">
    <property type="entry name" value="Neurotransmitter_ion_chnl_CS"/>
</dbReference>
<dbReference type="GO" id="GO:0004888">
    <property type="term" value="F:transmembrane signaling receptor activity"/>
    <property type="evidence" value="ECO:0007669"/>
    <property type="project" value="InterPro"/>
</dbReference>
<evidence type="ECO:0000313" key="4">
    <source>
        <dbReference type="Proteomes" id="UP000095283"/>
    </source>
</evidence>
<dbReference type="Gene3D" id="2.70.170.10">
    <property type="entry name" value="Neurotransmitter-gated ion-channel ligand-binding domain"/>
    <property type="match status" value="1"/>
</dbReference>
<keyword evidence="2" id="KW-0472">Membrane</keyword>
<evidence type="ECO:0000259" key="3">
    <source>
        <dbReference type="Pfam" id="PF02931"/>
    </source>
</evidence>
<dbReference type="InterPro" id="IPR006202">
    <property type="entry name" value="Neur_chan_lig-bd"/>
</dbReference>
<dbReference type="Pfam" id="PF02931">
    <property type="entry name" value="Neur_chan_LBD"/>
    <property type="match status" value="1"/>
</dbReference>
<dbReference type="GO" id="GO:0016020">
    <property type="term" value="C:membrane"/>
    <property type="evidence" value="ECO:0007669"/>
    <property type="project" value="UniProtKB-SubCell"/>
</dbReference>
<dbReference type="PROSITE" id="PS00236">
    <property type="entry name" value="NEUROTR_ION_CHANNEL"/>
    <property type="match status" value="1"/>
</dbReference>
<evidence type="ECO:0000313" key="5">
    <source>
        <dbReference type="WBParaSite" id="Hba_02616"/>
    </source>
</evidence>
<protein>
    <submittedName>
        <fullName evidence="5">Neur_chan_LBD domain-containing protein</fullName>
    </submittedName>
</protein>
<reference evidence="5" key="1">
    <citation type="submission" date="2016-11" db="UniProtKB">
        <authorList>
            <consortium name="WormBaseParasite"/>
        </authorList>
    </citation>
    <scope>IDENTIFICATION</scope>
</reference>
<dbReference type="Proteomes" id="UP000095283">
    <property type="component" value="Unplaced"/>
</dbReference>
<evidence type="ECO:0000256" key="1">
    <source>
        <dbReference type="ARBA" id="ARBA00004141"/>
    </source>
</evidence>
<dbReference type="InterPro" id="IPR006201">
    <property type="entry name" value="Neur_channel"/>
</dbReference>
<dbReference type="AlphaFoldDB" id="A0A1I7WCZ1"/>